<dbReference type="InterPro" id="IPR002104">
    <property type="entry name" value="Integrase_catalytic"/>
</dbReference>
<dbReference type="PANTHER" id="PTHR30349">
    <property type="entry name" value="PHAGE INTEGRASE-RELATED"/>
    <property type="match status" value="1"/>
</dbReference>
<keyword evidence="3" id="KW-0233">DNA recombination</keyword>
<feature type="domain" description="Tyr recombinase" evidence="4">
    <location>
        <begin position="180"/>
        <end position="419"/>
    </location>
</feature>
<accession>A0A1I2VK67</accession>
<dbReference type="PANTHER" id="PTHR30349:SF64">
    <property type="entry name" value="PROPHAGE INTEGRASE INTD-RELATED"/>
    <property type="match status" value="1"/>
</dbReference>
<dbReference type="SUPFAM" id="SSF56349">
    <property type="entry name" value="DNA breaking-rejoining enzymes"/>
    <property type="match status" value="1"/>
</dbReference>
<comment type="similarity">
    <text evidence="1">Belongs to the 'phage' integrase family.</text>
</comment>
<dbReference type="AlphaFoldDB" id="A0A1I2VK67"/>
<name>A0A1I2VK67_9ACTN</name>
<evidence type="ECO:0000313" key="6">
    <source>
        <dbReference type="Proteomes" id="UP000181942"/>
    </source>
</evidence>
<dbReference type="Proteomes" id="UP000181942">
    <property type="component" value="Unassembled WGS sequence"/>
</dbReference>
<evidence type="ECO:0000313" key="5">
    <source>
        <dbReference type="EMBL" id="SFG89530.1"/>
    </source>
</evidence>
<dbReference type="Gene3D" id="1.10.443.10">
    <property type="entry name" value="Intergrase catalytic core"/>
    <property type="match status" value="1"/>
</dbReference>
<dbReference type="GO" id="GO:0003677">
    <property type="term" value="F:DNA binding"/>
    <property type="evidence" value="ECO:0007669"/>
    <property type="project" value="UniProtKB-KW"/>
</dbReference>
<dbReference type="InterPro" id="IPR011010">
    <property type="entry name" value="DNA_brk_join_enz"/>
</dbReference>
<dbReference type="InterPro" id="IPR050090">
    <property type="entry name" value="Tyrosine_recombinase_XerCD"/>
</dbReference>
<dbReference type="GO" id="GO:0006310">
    <property type="term" value="P:DNA recombination"/>
    <property type="evidence" value="ECO:0007669"/>
    <property type="project" value="UniProtKB-KW"/>
</dbReference>
<sequence length="478" mass="54078">MAGYIEDRWLKKRPDKQTGKRERTARYGKGQRYRVRGIPGVLDRSFDTSEDAKQWLATAKTDTKRGEFVDPRDGEISLTDYIVEHWWPSRTDEPSTADPMRSRIWNHIIPILGDTPLRDIDASALRSFTAALLGRVESTTAEVIWGHLSSILTSAVDDQRLLRNPIKAHRSVKPPRRTEKKAKAWTHPIVEAVRSHLQDRYRFAVDLGLGLGLRQGEAFGLGEEDFDFKAGVVHVRRQLRWDVKGRPYFCLPKGGKTREVPMSPNLAARAHDHFRRFPPTPCTLPWRNPEPPTNALEARQRKPVTVQLVLTTSHANRIYYRTWNDRSWKPALAAAGLIEAVGEKVRRDGGRIRRSPIYAAPREDMFHVLRHTYASVQLEAGESIVSLSKWLGHSTPKVTLDHYAHFMPGAGHRGQDAMDAWLEQDQLRIIPKNSPAAELIKNVTSNLQVKGLIASGASMNVKYKETARGGLAVNIIEC</sequence>
<dbReference type="Pfam" id="PF00589">
    <property type="entry name" value="Phage_integrase"/>
    <property type="match status" value="1"/>
</dbReference>
<dbReference type="EMBL" id="FONR01000032">
    <property type="protein sequence ID" value="SFG89530.1"/>
    <property type="molecule type" value="Genomic_DNA"/>
</dbReference>
<proteinExistence type="inferred from homology"/>
<organism evidence="5 6">
    <name type="scientific">Streptomyces mirabilis</name>
    <dbReference type="NCBI Taxonomy" id="68239"/>
    <lineage>
        <taxon>Bacteria</taxon>
        <taxon>Bacillati</taxon>
        <taxon>Actinomycetota</taxon>
        <taxon>Actinomycetes</taxon>
        <taxon>Kitasatosporales</taxon>
        <taxon>Streptomycetaceae</taxon>
        <taxon>Streptomyces</taxon>
    </lineage>
</organism>
<dbReference type="InterPro" id="IPR013762">
    <property type="entry name" value="Integrase-like_cat_sf"/>
</dbReference>
<dbReference type="RefSeq" id="WP_107438098.1">
    <property type="nucleotide sequence ID" value="NZ_FONR01000032.1"/>
</dbReference>
<protein>
    <submittedName>
        <fullName evidence="5">Site-specific recombinase XerD</fullName>
    </submittedName>
</protein>
<evidence type="ECO:0000256" key="1">
    <source>
        <dbReference type="ARBA" id="ARBA00008857"/>
    </source>
</evidence>
<evidence type="ECO:0000259" key="4">
    <source>
        <dbReference type="PROSITE" id="PS51898"/>
    </source>
</evidence>
<dbReference type="InterPro" id="IPR010998">
    <property type="entry name" value="Integrase_recombinase_N"/>
</dbReference>
<dbReference type="GO" id="GO:0015074">
    <property type="term" value="P:DNA integration"/>
    <property type="evidence" value="ECO:0007669"/>
    <property type="project" value="InterPro"/>
</dbReference>
<dbReference type="OrthoDB" id="1822491at2"/>
<evidence type="ECO:0000256" key="2">
    <source>
        <dbReference type="ARBA" id="ARBA00023125"/>
    </source>
</evidence>
<dbReference type="Gene3D" id="1.10.150.130">
    <property type="match status" value="1"/>
</dbReference>
<keyword evidence="2" id="KW-0238">DNA-binding</keyword>
<evidence type="ECO:0000256" key="3">
    <source>
        <dbReference type="ARBA" id="ARBA00023172"/>
    </source>
</evidence>
<dbReference type="PROSITE" id="PS51898">
    <property type="entry name" value="TYR_RECOMBINASE"/>
    <property type="match status" value="1"/>
</dbReference>
<gene>
    <name evidence="5" type="ORF">SAMN02787118_13235</name>
</gene>
<dbReference type="CDD" id="cd01189">
    <property type="entry name" value="INT_ICEBs1_C_like"/>
    <property type="match status" value="1"/>
</dbReference>
<reference evidence="5 6" key="1">
    <citation type="submission" date="2016-10" db="EMBL/GenBank/DDBJ databases">
        <authorList>
            <person name="de Groot N.N."/>
        </authorList>
    </citation>
    <scope>NUCLEOTIDE SEQUENCE [LARGE SCALE GENOMIC DNA]</scope>
    <source>
        <strain evidence="5 6">OK461</strain>
    </source>
</reference>